<dbReference type="Gene3D" id="3.40.50.620">
    <property type="entry name" value="HUPs"/>
    <property type="match status" value="1"/>
</dbReference>
<evidence type="ECO:0000256" key="1">
    <source>
        <dbReference type="ARBA" id="ARBA00004305"/>
    </source>
</evidence>
<keyword evidence="5" id="KW-0496">Mitochondrion</keyword>
<name>A0A9P0YRW9_CUSEU</name>
<keyword evidence="4 5" id="KW-0249">Electron transport</keyword>
<evidence type="ECO:0000313" key="7">
    <source>
        <dbReference type="EMBL" id="CAH9073071.1"/>
    </source>
</evidence>
<dbReference type="GO" id="GO:0005759">
    <property type="term" value="C:mitochondrial matrix"/>
    <property type="evidence" value="ECO:0007669"/>
    <property type="project" value="UniProtKB-SubCell"/>
</dbReference>
<dbReference type="PANTHER" id="PTHR21294">
    <property type="entry name" value="ELECTRON TRANSFER FLAVOPROTEIN BETA-SUBUNIT"/>
    <property type="match status" value="1"/>
</dbReference>
<comment type="similarity">
    <text evidence="2 5">Belongs to the ETF beta-subunit/FixA family.</text>
</comment>
<dbReference type="SUPFAM" id="SSF52402">
    <property type="entry name" value="Adenine nucleotide alpha hydrolases-like"/>
    <property type="match status" value="1"/>
</dbReference>
<dbReference type="GO" id="GO:0033539">
    <property type="term" value="P:fatty acid beta-oxidation using acyl-CoA dehydrogenase"/>
    <property type="evidence" value="ECO:0007669"/>
    <property type="project" value="TreeGrafter"/>
</dbReference>
<dbReference type="AlphaFoldDB" id="A0A9P0YRW9"/>
<dbReference type="FunFam" id="3.40.50.620:FF:000011">
    <property type="entry name" value="Electron transfer flavoprotein subunit beta"/>
    <property type="match status" value="1"/>
</dbReference>
<dbReference type="Pfam" id="PF01012">
    <property type="entry name" value="ETF"/>
    <property type="match status" value="1"/>
</dbReference>
<dbReference type="InterPro" id="IPR000049">
    <property type="entry name" value="ET-Flavoprotein_bsu_CS"/>
</dbReference>
<dbReference type="InterPro" id="IPR012255">
    <property type="entry name" value="ETF_b"/>
</dbReference>
<sequence>MKVMVAIKRVIDYAVKIRVKPDKSGVETSNVKMSMNPFCEIALEEALRMKEAGLATEVVAVTVGPTQSVDTLRTGLAMGADRAIHVEEPRTLYPLSIAKILKALVELEKPGLLLLGKQAIDDDCNQTGQMVAGLLQWPQGTFASKVVVEQEKQTVTVEREVDGGIETLCLDLPAVITTDLRLNQPRYATLPNIMKAKSKPIKKITPQELNVEIKSDIEIVQVTEPPKRKAGVILSSVDELIDKLKNEARVI</sequence>
<gene>
    <name evidence="7" type="ORF">CEURO_LOCUS4632</name>
</gene>
<comment type="function">
    <text evidence="5">The electron transfer flavoprotein serves as a specific electron acceptor for several dehydrogenases, including five acyl-CoA dehydrogenases, glutaryl-CoA and sarcosine dehydrogenase. It transfers the electrons to the main mitochondrial respiratory chain via ETF-ubiquinone oxidoreductase (ETF dehydrogenase).</text>
</comment>
<evidence type="ECO:0000259" key="6">
    <source>
        <dbReference type="SMART" id="SM00893"/>
    </source>
</evidence>
<dbReference type="SMART" id="SM00893">
    <property type="entry name" value="ETF"/>
    <property type="match status" value="1"/>
</dbReference>
<dbReference type="PANTHER" id="PTHR21294:SF8">
    <property type="entry name" value="ELECTRON TRANSFER FLAVOPROTEIN SUBUNIT BETA"/>
    <property type="match status" value="1"/>
</dbReference>
<dbReference type="GO" id="GO:0009055">
    <property type="term" value="F:electron transfer activity"/>
    <property type="evidence" value="ECO:0007669"/>
    <property type="project" value="InterPro"/>
</dbReference>
<comment type="subunit">
    <text evidence="5">Heterodimer of an alpha and a beta subunit.</text>
</comment>
<evidence type="ECO:0000256" key="2">
    <source>
        <dbReference type="ARBA" id="ARBA00007557"/>
    </source>
</evidence>
<comment type="subcellular location">
    <subcellularLocation>
        <location evidence="1 5">Mitochondrion matrix</location>
    </subcellularLocation>
</comment>
<proteinExistence type="inferred from homology"/>
<evidence type="ECO:0000256" key="5">
    <source>
        <dbReference type="PIRNR" id="PIRNR000090"/>
    </source>
</evidence>
<evidence type="ECO:0000256" key="3">
    <source>
        <dbReference type="ARBA" id="ARBA00022448"/>
    </source>
</evidence>
<dbReference type="PROSITE" id="PS01065">
    <property type="entry name" value="ETF_BETA"/>
    <property type="match status" value="1"/>
</dbReference>
<evidence type="ECO:0000256" key="4">
    <source>
        <dbReference type="ARBA" id="ARBA00022982"/>
    </source>
</evidence>
<feature type="domain" description="Electron transfer flavoprotein alpha/beta-subunit N-terminal" evidence="6">
    <location>
        <begin position="23"/>
        <end position="213"/>
    </location>
</feature>
<dbReference type="PIRSF" id="PIRSF000090">
    <property type="entry name" value="Beta-ETF"/>
    <property type="match status" value="1"/>
</dbReference>
<dbReference type="EMBL" id="CAMAPE010000008">
    <property type="protein sequence ID" value="CAH9073071.1"/>
    <property type="molecule type" value="Genomic_DNA"/>
</dbReference>
<accession>A0A9P0YRW9</accession>
<keyword evidence="3 5" id="KW-0813">Transport</keyword>
<dbReference type="CDD" id="cd01714">
    <property type="entry name" value="ETF_beta"/>
    <property type="match status" value="1"/>
</dbReference>
<reference evidence="7" key="1">
    <citation type="submission" date="2022-07" db="EMBL/GenBank/DDBJ databases">
        <authorList>
            <person name="Macas J."/>
            <person name="Novak P."/>
            <person name="Neumann P."/>
        </authorList>
    </citation>
    <scope>NUCLEOTIDE SEQUENCE</scope>
</reference>
<dbReference type="InterPro" id="IPR033948">
    <property type="entry name" value="ETF_beta_N"/>
</dbReference>
<dbReference type="InterPro" id="IPR014729">
    <property type="entry name" value="Rossmann-like_a/b/a_fold"/>
</dbReference>
<dbReference type="InterPro" id="IPR014730">
    <property type="entry name" value="ETF_a/b_N"/>
</dbReference>
<organism evidence="7 8">
    <name type="scientific">Cuscuta europaea</name>
    <name type="common">European dodder</name>
    <dbReference type="NCBI Taxonomy" id="41803"/>
    <lineage>
        <taxon>Eukaryota</taxon>
        <taxon>Viridiplantae</taxon>
        <taxon>Streptophyta</taxon>
        <taxon>Embryophyta</taxon>
        <taxon>Tracheophyta</taxon>
        <taxon>Spermatophyta</taxon>
        <taxon>Magnoliopsida</taxon>
        <taxon>eudicotyledons</taxon>
        <taxon>Gunneridae</taxon>
        <taxon>Pentapetalae</taxon>
        <taxon>asterids</taxon>
        <taxon>lamiids</taxon>
        <taxon>Solanales</taxon>
        <taxon>Convolvulaceae</taxon>
        <taxon>Cuscuteae</taxon>
        <taxon>Cuscuta</taxon>
        <taxon>Cuscuta subgen. Cuscuta</taxon>
    </lineage>
</organism>
<evidence type="ECO:0000313" key="8">
    <source>
        <dbReference type="Proteomes" id="UP001152484"/>
    </source>
</evidence>
<dbReference type="Proteomes" id="UP001152484">
    <property type="component" value="Unassembled WGS sequence"/>
</dbReference>
<protein>
    <recommendedName>
        <fullName evidence="5">Electron transfer flavoprotein subunit beta</fullName>
        <shortName evidence="5">Beta-ETF</shortName>
    </recommendedName>
</protein>
<dbReference type="GO" id="GO:0009063">
    <property type="term" value="P:amino acid catabolic process"/>
    <property type="evidence" value="ECO:0007669"/>
    <property type="project" value="TreeGrafter"/>
</dbReference>
<dbReference type="OrthoDB" id="276685at2759"/>
<keyword evidence="8" id="KW-1185">Reference proteome</keyword>
<comment type="caution">
    <text evidence="7">The sequence shown here is derived from an EMBL/GenBank/DDBJ whole genome shotgun (WGS) entry which is preliminary data.</text>
</comment>